<evidence type="ECO:0000313" key="5">
    <source>
        <dbReference type="Proteomes" id="UP001232584"/>
    </source>
</evidence>
<dbReference type="InterPro" id="IPR004843">
    <property type="entry name" value="Calcineurin-like_PHP"/>
</dbReference>
<evidence type="ECO:0000313" key="4">
    <source>
        <dbReference type="EMBL" id="MDQ0555723.1"/>
    </source>
</evidence>
<organism evidence="4 5">
    <name type="scientific">Paraclostridium ghonii</name>
    <dbReference type="NCBI Taxonomy" id="29358"/>
    <lineage>
        <taxon>Bacteria</taxon>
        <taxon>Bacillati</taxon>
        <taxon>Bacillota</taxon>
        <taxon>Clostridia</taxon>
        <taxon>Peptostreptococcales</taxon>
        <taxon>Peptostreptococcaceae</taxon>
        <taxon>Paraclostridium</taxon>
    </lineage>
</organism>
<name>A0ABU0MXT7_9FIRM</name>
<comment type="caution">
    <text evidence="4">The sequence shown here is derived from an EMBL/GenBank/DDBJ whole genome shotgun (WGS) entry which is preliminary data.</text>
</comment>
<reference evidence="4 5" key="1">
    <citation type="submission" date="2023-07" db="EMBL/GenBank/DDBJ databases">
        <title>Genomic Encyclopedia of Type Strains, Phase IV (KMG-IV): sequencing the most valuable type-strain genomes for metagenomic binning, comparative biology and taxonomic classification.</title>
        <authorList>
            <person name="Goeker M."/>
        </authorList>
    </citation>
    <scope>NUCLEOTIDE SEQUENCE [LARGE SCALE GENOMIC DNA]</scope>
    <source>
        <strain evidence="4 5">DSM 15049</strain>
    </source>
</reference>
<dbReference type="Pfam" id="PF00149">
    <property type="entry name" value="Metallophos"/>
    <property type="match status" value="1"/>
</dbReference>
<dbReference type="InterPro" id="IPR051158">
    <property type="entry name" value="Metallophosphoesterase_sf"/>
</dbReference>
<gene>
    <name evidence="4" type="ORF">QOZ92_000836</name>
</gene>
<evidence type="ECO:0000259" key="3">
    <source>
        <dbReference type="Pfam" id="PF00149"/>
    </source>
</evidence>
<keyword evidence="2" id="KW-0378">Hydrolase</keyword>
<feature type="domain" description="Calcineurin-like phosphoesterase" evidence="3">
    <location>
        <begin position="45"/>
        <end position="228"/>
    </location>
</feature>
<dbReference type="Gene3D" id="3.60.21.10">
    <property type="match status" value="1"/>
</dbReference>
<dbReference type="PANTHER" id="PTHR31302:SF31">
    <property type="entry name" value="PHOSPHODIESTERASE YAEI"/>
    <property type="match status" value="1"/>
</dbReference>
<dbReference type="EMBL" id="JAUSWG010000003">
    <property type="protein sequence ID" value="MDQ0555723.1"/>
    <property type="molecule type" value="Genomic_DNA"/>
</dbReference>
<keyword evidence="5" id="KW-1185">Reference proteome</keyword>
<evidence type="ECO:0000256" key="2">
    <source>
        <dbReference type="ARBA" id="ARBA00022801"/>
    </source>
</evidence>
<evidence type="ECO:0000256" key="1">
    <source>
        <dbReference type="ARBA" id="ARBA00022723"/>
    </source>
</evidence>
<dbReference type="PANTHER" id="PTHR31302">
    <property type="entry name" value="TRANSMEMBRANE PROTEIN WITH METALLOPHOSPHOESTERASE DOMAIN-RELATED"/>
    <property type="match status" value="1"/>
</dbReference>
<sequence>MFTQVLIGSTIVLGTALFLNREINSLETTRYEIKNRKIPKEFDNFKIVQVSDLHNKTFGKNNEKLLNQIHSEEPDIVVITGDLVEGDKDNFQIALNFLDELVKKYKVYHIIGNHEQKSLIKKYKKEYETYFKELSKKPIINLENDKVILNKRNSSINIYGFIIPLENYPYFFKNFKNRKKGLDENFIQKSLGEINQEEYNMMLAHTPFFFEDYTKYGADLILSGHVHGGIIRLPIVGGVLSPNREFFPKYDFGIYKKDNTTMIINKGLGSSKVLVRFNCRPEIVSITLKSEDY</sequence>
<proteinExistence type="predicted"/>
<dbReference type="Proteomes" id="UP001232584">
    <property type="component" value="Unassembled WGS sequence"/>
</dbReference>
<accession>A0ABU0MXT7</accession>
<keyword evidence="1" id="KW-0479">Metal-binding</keyword>
<dbReference type="InterPro" id="IPR029052">
    <property type="entry name" value="Metallo-depent_PP-like"/>
</dbReference>
<dbReference type="SUPFAM" id="SSF56300">
    <property type="entry name" value="Metallo-dependent phosphatases"/>
    <property type="match status" value="1"/>
</dbReference>
<protein>
    <submittedName>
        <fullName evidence="4">MPP superfamily phosphohydrolase</fullName>
    </submittedName>
</protein>
<dbReference type="CDD" id="cd07385">
    <property type="entry name" value="MPP_YkuE_C"/>
    <property type="match status" value="1"/>
</dbReference>
<dbReference type="RefSeq" id="WP_307503522.1">
    <property type="nucleotide sequence ID" value="NZ_BAAACE010000028.1"/>
</dbReference>